<dbReference type="AlphaFoldDB" id="I3XDU4"/>
<accession>I3XDU4</accession>
<dbReference type="GO" id="GO:0016783">
    <property type="term" value="F:sulfurtransferase activity"/>
    <property type="evidence" value="ECO:0007669"/>
    <property type="project" value="InterPro"/>
</dbReference>
<dbReference type="HAMAP" id="MF_00187">
    <property type="entry name" value="FdhD"/>
    <property type="match status" value="1"/>
</dbReference>
<gene>
    <name evidence="3 4" type="primary">fdhD</name>
    <name evidence="4" type="ORF">USDA257_c55350</name>
</gene>
<comment type="subcellular location">
    <subcellularLocation>
        <location evidence="3">Cytoplasm</location>
    </subcellularLocation>
</comment>
<reference evidence="4 5" key="1">
    <citation type="journal article" date="2012" name="J. Bacteriol.">
        <title>Complete genome sequence of the broad-host-range strain Sinorhizobium fredii USDA257.</title>
        <authorList>
            <person name="Schuldes J."/>
            <person name="Rodriguez Orbegoso M."/>
            <person name="Schmeisser C."/>
            <person name="Krishnan H.B."/>
            <person name="Daniel R."/>
            <person name="Streit W.R."/>
        </authorList>
    </citation>
    <scope>NUCLEOTIDE SEQUENCE [LARGE SCALE GENOMIC DNA]</scope>
    <source>
        <strain evidence="4 5">USDA 257</strain>
    </source>
</reference>
<comment type="caution">
    <text evidence="3">Lacks conserved residue(s) required for the propagation of feature annotation.</text>
</comment>
<dbReference type="GO" id="GO:0005737">
    <property type="term" value="C:cytoplasm"/>
    <property type="evidence" value="ECO:0007669"/>
    <property type="project" value="UniProtKB-SubCell"/>
</dbReference>
<evidence type="ECO:0000256" key="2">
    <source>
        <dbReference type="ARBA" id="ARBA00023150"/>
    </source>
</evidence>
<dbReference type="PIRSF" id="PIRSF015626">
    <property type="entry name" value="FdhD"/>
    <property type="match status" value="1"/>
</dbReference>
<keyword evidence="2 3" id="KW-0501">Molybdenum cofactor biosynthesis</keyword>
<organism evidence="4 5">
    <name type="scientific">Sinorhizobium fredii (strain USDA 257)</name>
    <dbReference type="NCBI Taxonomy" id="1185652"/>
    <lineage>
        <taxon>Bacteria</taxon>
        <taxon>Pseudomonadati</taxon>
        <taxon>Pseudomonadota</taxon>
        <taxon>Alphaproteobacteria</taxon>
        <taxon>Hyphomicrobiales</taxon>
        <taxon>Rhizobiaceae</taxon>
        <taxon>Sinorhizobium/Ensifer group</taxon>
        <taxon>Sinorhizobium</taxon>
    </lineage>
</organism>
<dbReference type="SUPFAM" id="SSF53927">
    <property type="entry name" value="Cytidine deaminase-like"/>
    <property type="match status" value="1"/>
</dbReference>
<dbReference type="Pfam" id="PF02634">
    <property type="entry name" value="FdhD-NarQ"/>
    <property type="match status" value="1"/>
</dbReference>
<dbReference type="GO" id="GO:0097163">
    <property type="term" value="F:sulfur carrier activity"/>
    <property type="evidence" value="ECO:0007669"/>
    <property type="project" value="UniProtKB-UniRule"/>
</dbReference>
<dbReference type="InterPro" id="IPR016193">
    <property type="entry name" value="Cytidine_deaminase-like"/>
</dbReference>
<evidence type="ECO:0000313" key="5">
    <source>
        <dbReference type="Proteomes" id="UP000006180"/>
    </source>
</evidence>
<protein>
    <recommendedName>
        <fullName evidence="3">Sulfur carrier protein FdhD</fullName>
    </recommendedName>
</protein>
<dbReference type="RefSeq" id="WP_014766161.1">
    <property type="nucleotide sequence ID" value="NC_018000.1"/>
</dbReference>
<dbReference type="EMBL" id="CP003563">
    <property type="protein sequence ID" value="AFL54050.1"/>
    <property type="molecule type" value="Genomic_DNA"/>
</dbReference>
<dbReference type="PATRIC" id="fig|1185652.3.peg.5739"/>
<dbReference type="Proteomes" id="UP000006180">
    <property type="component" value="Chromosome"/>
</dbReference>
<name>I3XDU4_SINF2</name>
<feature type="active site" description="Cysteine persulfide intermediate" evidence="3">
    <location>
        <position position="130"/>
    </location>
</feature>
<dbReference type="PANTHER" id="PTHR30592">
    <property type="entry name" value="FORMATE DEHYDROGENASE"/>
    <property type="match status" value="1"/>
</dbReference>
<evidence type="ECO:0000256" key="1">
    <source>
        <dbReference type="ARBA" id="ARBA00022490"/>
    </source>
</evidence>
<proteinExistence type="inferred from homology"/>
<dbReference type="eggNOG" id="COG1526">
    <property type="taxonomic scope" value="Bacteria"/>
</dbReference>
<dbReference type="InterPro" id="IPR003786">
    <property type="entry name" value="FdhD"/>
</dbReference>
<comment type="function">
    <text evidence="3">Required for formate dehydrogenase (FDH) activity. Acts as a sulfur carrier protein that transfers sulfur from IscS to the molybdenum cofactor prior to its insertion into FDH.</text>
</comment>
<dbReference type="NCBIfam" id="TIGR00129">
    <property type="entry name" value="fdhD_narQ"/>
    <property type="match status" value="1"/>
</dbReference>
<dbReference type="HOGENOM" id="CLU_056887_2_1_5"/>
<dbReference type="GO" id="GO:0006777">
    <property type="term" value="P:Mo-molybdopterin cofactor biosynthetic process"/>
    <property type="evidence" value="ECO:0007669"/>
    <property type="project" value="UniProtKB-UniRule"/>
</dbReference>
<dbReference type="KEGG" id="sfd:USDA257_c55350"/>
<dbReference type="Gene3D" id="3.10.20.10">
    <property type="match status" value="1"/>
</dbReference>
<dbReference type="STRING" id="1185652.USDA257_c55350"/>
<evidence type="ECO:0000313" key="4">
    <source>
        <dbReference type="EMBL" id="AFL54050.1"/>
    </source>
</evidence>
<dbReference type="PANTHER" id="PTHR30592:SF1">
    <property type="entry name" value="SULFUR CARRIER PROTEIN FDHD"/>
    <property type="match status" value="1"/>
</dbReference>
<sequence>MVGKRLPSSPTAVTVGAADRTRFKTTAKVPEDARRAGVLVRQSRVVPEETAIALSYGGSTHAVMMATPADLEDFAIGFSLTEGIITDPDQIETVEVVAEDKGIDLQISLRDEQNEALRLRRRHMAGPVGCGLCGIESIEQAVRATSDVSGSSLRLSDEDVVQAVGLLNGQQPLHIETRAVHGAAFYVPGQGLIAVREDVGRHNALDKLTGAAARAGFKGTQGAVVVTSRVSVEMVQKAAIAGSPVIIAISAPTALAIRTAEEAGMTLIALVRGDEFEIFTHPERIERDEEERAPFSTRASRTDSF</sequence>
<dbReference type="Gene3D" id="3.40.140.10">
    <property type="entry name" value="Cytidine Deaminase, domain 2"/>
    <property type="match status" value="1"/>
</dbReference>
<keyword evidence="1 3" id="KW-0963">Cytoplasm</keyword>
<comment type="similarity">
    <text evidence="3">Belongs to the FdhD family.</text>
</comment>
<evidence type="ECO:0000256" key="3">
    <source>
        <dbReference type="HAMAP-Rule" id="MF_00187"/>
    </source>
</evidence>